<name>A0A841Y4T8_9LIST</name>
<evidence type="ECO:0000313" key="4">
    <source>
        <dbReference type="Proteomes" id="UP000591929"/>
    </source>
</evidence>
<evidence type="ECO:0000313" key="3">
    <source>
        <dbReference type="EMBL" id="MBC1371327.1"/>
    </source>
</evidence>
<feature type="transmembrane region" description="Helical" evidence="1">
    <location>
        <begin position="64"/>
        <end position="84"/>
    </location>
</feature>
<dbReference type="Gene3D" id="3.40.50.2000">
    <property type="entry name" value="Glycogen Phosphorylase B"/>
    <property type="match status" value="2"/>
</dbReference>
<dbReference type="Pfam" id="PF13692">
    <property type="entry name" value="Glyco_trans_1_4"/>
    <property type="match status" value="1"/>
</dbReference>
<accession>A0A841Y4T8</accession>
<dbReference type="GO" id="GO:0016758">
    <property type="term" value="F:hexosyltransferase activity"/>
    <property type="evidence" value="ECO:0007669"/>
    <property type="project" value="TreeGrafter"/>
</dbReference>
<dbReference type="PANTHER" id="PTHR45947:SF3">
    <property type="entry name" value="SULFOQUINOVOSYL TRANSFERASE SQD2"/>
    <property type="match status" value="1"/>
</dbReference>
<keyword evidence="3" id="KW-0808">Transferase</keyword>
<evidence type="ECO:0000256" key="1">
    <source>
        <dbReference type="SAM" id="Phobius"/>
    </source>
</evidence>
<feature type="domain" description="Glycosyltransferase subfamily 4-like N-terminal" evidence="2">
    <location>
        <begin position="17"/>
        <end position="187"/>
    </location>
</feature>
<dbReference type="Pfam" id="PF13439">
    <property type="entry name" value="Glyco_transf_4"/>
    <property type="match status" value="1"/>
</dbReference>
<keyword evidence="1" id="KW-0812">Transmembrane</keyword>
<gene>
    <name evidence="3" type="ORF">HB847_03015</name>
</gene>
<evidence type="ECO:0000259" key="2">
    <source>
        <dbReference type="Pfam" id="PF13439"/>
    </source>
</evidence>
<organism evidence="3 4">
    <name type="scientific">Listeria booriae</name>
    <dbReference type="NCBI Taxonomy" id="1552123"/>
    <lineage>
        <taxon>Bacteria</taxon>
        <taxon>Bacillati</taxon>
        <taxon>Bacillota</taxon>
        <taxon>Bacilli</taxon>
        <taxon>Bacillales</taxon>
        <taxon>Listeriaceae</taxon>
        <taxon>Listeria</taxon>
    </lineage>
</organism>
<dbReference type="AlphaFoldDB" id="A0A841Y4T8"/>
<reference evidence="3 4" key="1">
    <citation type="submission" date="2020-03" db="EMBL/GenBank/DDBJ databases">
        <title>Soil Listeria distribution.</title>
        <authorList>
            <person name="Liao J."/>
            <person name="Wiedmann M."/>
        </authorList>
    </citation>
    <scope>NUCLEOTIDE SEQUENCE [LARGE SCALE GENOMIC DNA]</scope>
    <source>
        <strain evidence="3 4">FSL L7-1681</strain>
    </source>
</reference>
<dbReference type="CDD" id="cd03794">
    <property type="entry name" value="GT4_WbuB-like"/>
    <property type="match status" value="1"/>
</dbReference>
<dbReference type="InterPro" id="IPR050194">
    <property type="entry name" value="Glycosyltransferase_grp1"/>
</dbReference>
<dbReference type="SUPFAM" id="SSF53756">
    <property type="entry name" value="UDP-Glycosyltransferase/glycogen phosphorylase"/>
    <property type="match status" value="1"/>
</dbReference>
<dbReference type="RefSeq" id="WP_185376039.1">
    <property type="nucleotide sequence ID" value="NZ_JAARPL010000002.1"/>
</dbReference>
<keyword evidence="1" id="KW-1133">Transmembrane helix</keyword>
<dbReference type="EMBL" id="JAARPL010000002">
    <property type="protein sequence ID" value="MBC1371327.1"/>
    <property type="molecule type" value="Genomic_DNA"/>
</dbReference>
<dbReference type="PANTHER" id="PTHR45947">
    <property type="entry name" value="SULFOQUINOVOSYL TRANSFERASE SQD2"/>
    <property type="match status" value="1"/>
</dbReference>
<sequence>MKAIYIHQYYQETKGATRSYHFSKGLREANHDVTVITGLSETKIRKDGAKIISTKTRYTQKMRFVKRIMAFIHFILWSIFYGLKERNPDIIIASSTPLTVGIIGVVLSKIKRCPFVFEVRDVWPDIPIELGFIRQKWLATLLKFLEKWIYKHASHIIVLSEPMKQNLMQKKVPPDKITVIENLSDTELAQQLKHSHLDDTDIADFFNHYFVVAHTGTMGYVNGVDYFAEIAKEAAKHNIAFLLIGEGSEKQFLVDKIAEQKLDNIRVLGTRSKDEIYRILHHADVGAMTVINKPILWDNSANKFFDYLAIGLPVILNYQGWQNQVLEKYQAGKGFAYHDQSGFIDHLVKLKNDKHLYIRQSENAKILGEKYSIGCQFQKFLKVLEEQR</sequence>
<proteinExistence type="predicted"/>
<dbReference type="InterPro" id="IPR028098">
    <property type="entry name" value="Glyco_trans_4-like_N"/>
</dbReference>
<comment type="caution">
    <text evidence="3">The sequence shown here is derived from an EMBL/GenBank/DDBJ whole genome shotgun (WGS) entry which is preliminary data.</text>
</comment>
<keyword evidence="1" id="KW-0472">Membrane</keyword>
<protein>
    <submittedName>
        <fullName evidence="3">Glycosyltransferase family 4 protein</fullName>
    </submittedName>
</protein>
<dbReference type="Proteomes" id="UP000591929">
    <property type="component" value="Unassembled WGS sequence"/>
</dbReference>